<keyword evidence="4" id="KW-0238">DNA-binding</keyword>
<evidence type="ECO:0000256" key="2">
    <source>
        <dbReference type="ARBA" id="ARBA00022840"/>
    </source>
</evidence>
<gene>
    <name evidence="7" type="ordered locus">Tola_1202</name>
</gene>
<dbReference type="GO" id="GO:0043565">
    <property type="term" value="F:sequence-specific DNA binding"/>
    <property type="evidence" value="ECO:0007669"/>
    <property type="project" value="InterPro"/>
</dbReference>
<dbReference type="InterPro" id="IPR009057">
    <property type="entry name" value="Homeodomain-like_sf"/>
</dbReference>
<dbReference type="AlphaFoldDB" id="C4LDZ9"/>
<dbReference type="KEGG" id="tau:Tola_1202"/>
<dbReference type="STRING" id="595494.Tola_1202"/>
<dbReference type="CDD" id="cd00009">
    <property type="entry name" value="AAA"/>
    <property type="match status" value="1"/>
</dbReference>
<dbReference type="Pfam" id="PF25601">
    <property type="entry name" value="AAA_lid_14"/>
    <property type="match status" value="1"/>
</dbReference>
<accession>C4LDZ9</accession>
<reference evidence="7 8" key="2">
    <citation type="journal article" date="2011" name="Stand. Genomic Sci.">
        <title>Complete genome sequence of Tolumonas auensis type strain (TA 4).</title>
        <authorList>
            <person name="Chertkov O."/>
            <person name="Copeland A."/>
            <person name="Lucas S."/>
            <person name="Lapidus A."/>
            <person name="Berry K.W."/>
            <person name="Detter J.C."/>
            <person name="Del Rio T.G."/>
            <person name="Hammon N."/>
            <person name="Dalin E."/>
            <person name="Tice H."/>
            <person name="Pitluck S."/>
            <person name="Richardson P."/>
            <person name="Bruce D."/>
            <person name="Goodwin L."/>
            <person name="Han C."/>
            <person name="Tapia R."/>
            <person name="Saunders E."/>
            <person name="Schmutz J."/>
            <person name="Brettin T."/>
            <person name="Larimer F."/>
            <person name="Land M."/>
            <person name="Hauser L."/>
            <person name="Spring S."/>
            <person name="Rohde M."/>
            <person name="Kyrpides N.C."/>
            <person name="Ivanova N."/>
            <person name="Goker M."/>
            <person name="Beller H.R."/>
            <person name="Klenk H.P."/>
            <person name="Woyke T."/>
        </authorList>
    </citation>
    <scope>NUCLEOTIDE SEQUENCE [LARGE SCALE GENOMIC DNA]</scope>
    <source>
        <strain evidence="8">DSM 9187 / TA4</strain>
    </source>
</reference>
<dbReference type="RefSeq" id="WP_012729419.1">
    <property type="nucleotide sequence ID" value="NC_012691.1"/>
</dbReference>
<dbReference type="HOGENOM" id="CLU_000445_0_6_6"/>
<reference evidence="8" key="1">
    <citation type="submission" date="2009-05" db="EMBL/GenBank/DDBJ databases">
        <title>Complete sequence of Tolumonas auensis DSM 9187.</title>
        <authorList>
            <consortium name="US DOE Joint Genome Institute"/>
            <person name="Lucas S."/>
            <person name="Copeland A."/>
            <person name="Lapidus A."/>
            <person name="Glavina del Rio T."/>
            <person name="Tice H."/>
            <person name="Bruce D."/>
            <person name="Goodwin L."/>
            <person name="Pitluck S."/>
            <person name="Chertkov O."/>
            <person name="Brettin T."/>
            <person name="Detter J.C."/>
            <person name="Han C."/>
            <person name="Larimer F."/>
            <person name="Land M."/>
            <person name="Hauser L."/>
            <person name="Kyrpides N."/>
            <person name="Mikhailova N."/>
            <person name="Spring S."/>
            <person name="Beller H."/>
        </authorList>
    </citation>
    <scope>NUCLEOTIDE SEQUENCE [LARGE SCALE GENOMIC DNA]</scope>
    <source>
        <strain evidence="8">DSM 9187 / TA4</strain>
    </source>
</reference>
<dbReference type="PANTHER" id="PTHR32071">
    <property type="entry name" value="TRANSCRIPTIONAL REGULATORY PROTEIN"/>
    <property type="match status" value="1"/>
</dbReference>
<keyword evidence="8" id="KW-1185">Reference proteome</keyword>
<dbReference type="EMBL" id="CP001616">
    <property type="protein sequence ID" value="ACQ92820.1"/>
    <property type="molecule type" value="Genomic_DNA"/>
</dbReference>
<dbReference type="eggNOG" id="COG2204">
    <property type="taxonomic scope" value="Bacteria"/>
</dbReference>
<name>C4LDZ9_TOLAT</name>
<dbReference type="GO" id="GO:0005524">
    <property type="term" value="F:ATP binding"/>
    <property type="evidence" value="ECO:0007669"/>
    <property type="project" value="UniProtKB-KW"/>
</dbReference>
<sequence>MTEHTLPKKEQLFPTPEYQKQQKAQACKSRKAHSHHTVSHIITDSSAMKRLMEMVHQIAPTRSAVLLRGEPGSGKDVIARAIHAFSQNSHGPFVKVCCEHISDEQLMLDLFGCDADFVAGSSQPRAGRIAQAATGTLFLSEIGHFSLTMQARLLRILQEQKYEPLGGGVTQSSNIRVVCASEKDLEELVLQGNFLPELYYRIHIASIALPALRDRKEDLPALVAYFFERYQRENGRSISISNDAMQHLYTCDWPGNVRDLENCLEHAAILTKSDVIQQLPCANGLCVRKQLRQKMQKTHDLMKEGIITVGPVLGEQAKDSERSRLVMALEKCGWVKAKAARHLGITPRQLGYALQKLQIEVKKY</sequence>
<evidence type="ECO:0000313" key="7">
    <source>
        <dbReference type="EMBL" id="ACQ92820.1"/>
    </source>
</evidence>
<dbReference type="PRINTS" id="PR01590">
    <property type="entry name" value="HTHFIS"/>
</dbReference>
<evidence type="ECO:0000256" key="4">
    <source>
        <dbReference type="ARBA" id="ARBA00023125"/>
    </source>
</evidence>
<keyword evidence="2" id="KW-0067">ATP-binding</keyword>
<dbReference type="InterPro" id="IPR027417">
    <property type="entry name" value="P-loop_NTPase"/>
</dbReference>
<dbReference type="SMART" id="SM00382">
    <property type="entry name" value="AAA"/>
    <property type="match status" value="1"/>
</dbReference>
<keyword evidence="5" id="KW-0804">Transcription</keyword>
<keyword evidence="3" id="KW-0805">Transcription regulation</keyword>
<keyword evidence="1" id="KW-0547">Nucleotide-binding</keyword>
<dbReference type="Gene3D" id="3.40.50.300">
    <property type="entry name" value="P-loop containing nucleotide triphosphate hydrolases"/>
    <property type="match status" value="1"/>
</dbReference>
<dbReference type="Pfam" id="PF02954">
    <property type="entry name" value="HTH_8"/>
    <property type="match status" value="1"/>
</dbReference>
<evidence type="ECO:0000256" key="5">
    <source>
        <dbReference type="ARBA" id="ARBA00023163"/>
    </source>
</evidence>
<dbReference type="InterPro" id="IPR002197">
    <property type="entry name" value="HTH_Fis"/>
</dbReference>
<feature type="domain" description="Sigma-54 factor interaction" evidence="6">
    <location>
        <begin position="41"/>
        <end position="269"/>
    </location>
</feature>
<dbReference type="PROSITE" id="PS50045">
    <property type="entry name" value="SIGMA54_INTERACT_4"/>
    <property type="match status" value="1"/>
</dbReference>
<organism evidence="7 8">
    <name type="scientific">Tolumonas auensis (strain DSM 9187 / NBRC 110442 / TA 4)</name>
    <dbReference type="NCBI Taxonomy" id="595494"/>
    <lineage>
        <taxon>Bacteria</taxon>
        <taxon>Pseudomonadati</taxon>
        <taxon>Pseudomonadota</taxon>
        <taxon>Gammaproteobacteria</taxon>
        <taxon>Aeromonadales</taxon>
        <taxon>Aeromonadaceae</taxon>
        <taxon>Tolumonas</taxon>
    </lineage>
</organism>
<dbReference type="InterPro" id="IPR058031">
    <property type="entry name" value="AAA_lid_NorR"/>
</dbReference>
<protein>
    <submittedName>
        <fullName evidence="7">Sigma54 specific transcriptional regulator, Fis family</fullName>
    </submittedName>
</protein>
<dbReference type="Proteomes" id="UP000009073">
    <property type="component" value="Chromosome"/>
</dbReference>
<evidence type="ECO:0000256" key="1">
    <source>
        <dbReference type="ARBA" id="ARBA00022741"/>
    </source>
</evidence>
<dbReference type="InterPro" id="IPR002078">
    <property type="entry name" value="Sigma_54_int"/>
</dbReference>
<evidence type="ECO:0000259" key="6">
    <source>
        <dbReference type="PROSITE" id="PS50045"/>
    </source>
</evidence>
<dbReference type="SUPFAM" id="SSF46689">
    <property type="entry name" value="Homeodomain-like"/>
    <property type="match status" value="1"/>
</dbReference>
<dbReference type="InterPro" id="IPR003593">
    <property type="entry name" value="AAA+_ATPase"/>
</dbReference>
<dbReference type="GO" id="GO:0006355">
    <property type="term" value="P:regulation of DNA-templated transcription"/>
    <property type="evidence" value="ECO:0007669"/>
    <property type="project" value="InterPro"/>
</dbReference>
<dbReference type="SUPFAM" id="SSF52540">
    <property type="entry name" value="P-loop containing nucleoside triphosphate hydrolases"/>
    <property type="match status" value="1"/>
</dbReference>
<dbReference type="PANTHER" id="PTHR32071:SF117">
    <property type="entry name" value="PTS-DEPENDENT DIHYDROXYACETONE KINASE OPERON REGULATORY PROTEIN-RELATED"/>
    <property type="match status" value="1"/>
</dbReference>
<dbReference type="Gene3D" id="1.10.8.60">
    <property type="match status" value="1"/>
</dbReference>
<evidence type="ECO:0000313" key="8">
    <source>
        <dbReference type="Proteomes" id="UP000009073"/>
    </source>
</evidence>
<evidence type="ECO:0000256" key="3">
    <source>
        <dbReference type="ARBA" id="ARBA00023015"/>
    </source>
</evidence>
<dbReference type="Gene3D" id="1.10.10.60">
    <property type="entry name" value="Homeodomain-like"/>
    <property type="match status" value="1"/>
</dbReference>
<proteinExistence type="predicted"/>
<dbReference type="Pfam" id="PF00158">
    <property type="entry name" value="Sigma54_activat"/>
    <property type="match status" value="1"/>
</dbReference>